<comment type="pathway">
    <text evidence="1">Siderophore biosynthesis.</text>
</comment>
<dbReference type="AlphaFoldDB" id="A0A3A9YHE5"/>
<accession>A0A3A9YHE5</accession>
<dbReference type="Pfam" id="PF06276">
    <property type="entry name" value="FhuF"/>
    <property type="match status" value="1"/>
</dbReference>
<feature type="domain" description="Aerobactin siderophore biosynthesis IucA/IucC-like C-terminal" evidence="4">
    <location>
        <begin position="363"/>
        <end position="508"/>
    </location>
</feature>
<dbReference type="EMBL" id="RAZT01000001">
    <property type="protein sequence ID" value="RKN36510.1"/>
    <property type="molecule type" value="Genomic_DNA"/>
</dbReference>
<dbReference type="PANTHER" id="PTHR34384:SF5">
    <property type="entry name" value="L-2,3-DIAMINOPROPANOATE--CITRATE LIGASE"/>
    <property type="match status" value="1"/>
</dbReference>
<name>A0A3A9YHE5_9ACTN</name>
<dbReference type="RefSeq" id="WP_120687799.1">
    <property type="nucleotide sequence ID" value="NZ_RAZT01000001.1"/>
</dbReference>
<evidence type="ECO:0000313" key="5">
    <source>
        <dbReference type="EMBL" id="RKN36510.1"/>
    </source>
</evidence>
<dbReference type="Pfam" id="PF04183">
    <property type="entry name" value="IucA_IucC"/>
    <property type="match status" value="1"/>
</dbReference>
<reference evidence="5 6" key="1">
    <citation type="submission" date="2018-09" db="EMBL/GenBank/DDBJ databases">
        <title>Micromonospora sp. nov. MS1-9, isolated from a root of Musa sp.</title>
        <authorList>
            <person name="Kuncharoen N."/>
            <person name="Kudo T."/>
            <person name="Ohkuma M."/>
            <person name="Yuki M."/>
            <person name="Tanasupawat S."/>
        </authorList>
    </citation>
    <scope>NUCLEOTIDE SEQUENCE [LARGE SCALE GENOMIC DNA]</scope>
    <source>
        <strain evidence="5 6">MS1-9</strain>
    </source>
</reference>
<dbReference type="Proteomes" id="UP000275865">
    <property type="component" value="Unassembled WGS sequence"/>
</dbReference>
<organism evidence="5 6">
    <name type="scientific">Micromonospora musae</name>
    <dbReference type="NCBI Taxonomy" id="1894970"/>
    <lineage>
        <taxon>Bacteria</taxon>
        <taxon>Bacillati</taxon>
        <taxon>Actinomycetota</taxon>
        <taxon>Actinomycetes</taxon>
        <taxon>Micromonosporales</taxon>
        <taxon>Micromonosporaceae</taxon>
        <taxon>Micromonospora</taxon>
    </lineage>
</organism>
<evidence type="ECO:0000256" key="2">
    <source>
        <dbReference type="ARBA" id="ARBA00007832"/>
    </source>
</evidence>
<comment type="caution">
    <text evidence="5">The sequence shown here is derived from an EMBL/GenBank/DDBJ whole genome shotgun (WGS) entry which is preliminary data.</text>
</comment>
<dbReference type="InterPro" id="IPR007310">
    <property type="entry name" value="Aerobactin_biosyn_IucA/IucC_N"/>
</dbReference>
<dbReference type="InterPro" id="IPR037455">
    <property type="entry name" value="LucA/IucC-like"/>
</dbReference>
<feature type="domain" description="Aerobactin siderophore biosynthesis IucA/IucC N-terminal" evidence="3">
    <location>
        <begin position="151"/>
        <end position="342"/>
    </location>
</feature>
<evidence type="ECO:0000259" key="3">
    <source>
        <dbReference type="Pfam" id="PF04183"/>
    </source>
</evidence>
<evidence type="ECO:0000313" key="6">
    <source>
        <dbReference type="Proteomes" id="UP000275865"/>
    </source>
</evidence>
<dbReference type="GO" id="GO:0019290">
    <property type="term" value="P:siderophore biosynthetic process"/>
    <property type="evidence" value="ECO:0007669"/>
    <property type="project" value="InterPro"/>
</dbReference>
<protein>
    <submittedName>
        <fullName evidence="5">IucA/IucC family siderophore biosynthesis protein</fullName>
    </submittedName>
</protein>
<dbReference type="Gene3D" id="1.10.510.40">
    <property type="match status" value="1"/>
</dbReference>
<evidence type="ECO:0000256" key="1">
    <source>
        <dbReference type="ARBA" id="ARBA00004924"/>
    </source>
</evidence>
<dbReference type="PANTHER" id="PTHR34384">
    <property type="entry name" value="L-2,3-DIAMINOPROPANOATE--CITRATE LIGASE"/>
    <property type="match status" value="1"/>
</dbReference>
<comment type="similarity">
    <text evidence="2">Belongs to the IucA/IucC family.</text>
</comment>
<dbReference type="InterPro" id="IPR022770">
    <property type="entry name" value="IucA/IucC-like_C"/>
</dbReference>
<dbReference type="GO" id="GO:0016881">
    <property type="term" value="F:acid-amino acid ligase activity"/>
    <property type="evidence" value="ECO:0007669"/>
    <property type="project" value="UniProtKB-ARBA"/>
</dbReference>
<proteinExistence type="inferred from homology"/>
<evidence type="ECO:0000259" key="4">
    <source>
        <dbReference type="Pfam" id="PF06276"/>
    </source>
</evidence>
<gene>
    <name evidence="5" type="ORF">D7044_02420</name>
</gene>
<sequence>MTDDSEREVFSRVLDALLREDHLGLTSNGRPRGGQWWEAPHRDGLLRIPVRADGFQQLLRSAAPVLHVEPASGDGYRVDTVDGLLTLLAPQDDAEAEAGWAVFTDECRADLRARRLAARARPRVFASIAAELAAAPTGMPAAMLDEVLAAYAGHPIYPTDRCRHGLGDDELRRYAPEHAPRFALRWSPTPAAALRLTGELPAWWPRSPHPETILVPVHPLTAARNALPLVDPPPVHVRPTLSMRTVALADDPYTHLKLPLPTATLGARNRRMLHPDTLADGAAIAGLLDRTAAAEPAFAGRIRHADEGTYGRVGDDDRRSFLLRRFPRDLADVRVVPVAALAAPDPVAGTVLERVSPGDPEALLASYLDLLLDWHVCLWLRYGVALEAHPQNIHLLLHGDGTVGLLYKDNDGARLDPRHRGPDRLTLRDERMWARDPQELADVFITITLHLAAAAPLIALAARGVRVPTPAQALTSRLAAARDRWGAAATSRMFTERVLRAARLPVKAMVTAGTLLPKQRLGCADVNKYYRRTGPNYLRETR</sequence>